<dbReference type="Proteomes" id="UP000266673">
    <property type="component" value="Unassembled WGS sequence"/>
</dbReference>
<comment type="caution">
    <text evidence="2">The sequence shown here is derived from an EMBL/GenBank/DDBJ whole genome shotgun (WGS) entry which is preliminary data.</text>
</comment>
<accession>A0A397VUV7</accession>
<protein>
    <submittedName>
        <fullName evidence="2">Uncharacterized protein</fullName>
    </submittedName>
</protein>
<gene>
    <name evidence="2" type="ORF">C2G38_2068126</name>
</gene>
<sequence length="142" mass="16959">MAFIFIFTLLVMFSMINANPGYQGCKKFSSRLDTLLVNVNWDTPKPDDLYISFLTQWDFNNNYTTENTELTFIIATYDYDNPWRTISTFRDFTPGQNKIYRWDKVGIIHALEFVNYSIEVTLSDDRYIFGCSFYDRRIGWWI</sequence>
<evidence type="ECO:0000313" key="3">
    <source>
        <dbReference type="Proteomes" id="UP000266673"/>
    </source>
</evidence>
<organism evidence="2 3">
    <name type="scientific">Gigaspora rosea</name>
    <dbReference type="NCBI Taxonomy" id="44941"/>
    <lineage>
        <taxon>Eukaryota</taxon>
        <taxon>Fungi</taxon>
        <taxon>Fungi incertae sedis</taxon>
        <taxon>Mucoromycota</taxon>
        <taxon>Glomeromycotina</taxon>
        <taxon>Glomeromycetes</taxon>
        <taxon>Diversisporales</taxon>
        <taxon>Gigasporaceae</taxon>
        <taxon>Gigaspora</taxon>
    </lineage>
</organism>
<name>A0A397VUV7_9GLOM</name>
<dbReference type="AlphaFoldDB" id="A0A397VUV7"/>
<keyword evidence="3" id="KW-1185">Reference proteome</keyword>
<reference evidence="2 3" key="1">
    <citation type="submission" date="2018-06" db="EMBL/GenBank/DDBJ databases">
        <title>Comparative genomics reveals the genomic features of Rhizophagus irregularis, R. cerebriforme, R. diaphanum and Gigaspora rosea, and their symbiotic lifestyle signature.</title>
        <authorList>
            <person name="Morin E."/>
            <person name="San Clemente H."/>
            <person name="Chen E.C.H."/>
            <person name="De La Providencia I."/>
            <person name="Hainaut M."/>
            <person name="Kuo A."/>
            <person name="Kohler A."/>
            <person name="Murat C."/>
            <person name="Tang N."/>
            <person name="Roy S."/>
            <person name="Loubradou J."/>
            <person name="Henrissat B."/>
            <person name="Grigoriev I.V."/>
            <person name="Corradi N."/>
            <person name="Roux C."/>
            <person name="Martin F.M."/>
        </authorList>
    </citation>
    <scope>NUCLEOTIDE SEQUENCE [LARGE SCALE GENOMIC DNA]</scope>
    <source>
        <strain evidence="2 3">DAOM 194757</strain>
    </source>
</reference>
<evidence type="ECO:0000313" key="2">
    <source>
        <dbReference type="EMBL" id="RIB25157.1"/>
    </source>
</evidence>
<dbReference type="EMBL" id="QKWP01000185">
    <property type="protein sequence ID" value="RIB25157.1"/>
    <property type="molecule type" value="Genomic_DNA"/>
</dbReference>
<keyword evidence="1" id="KW-0732">Signal</keyword>
<feature type="chain" id="PRO_5017313439" evidence="1">
    <location>
        <begin position="19"/>
        <end position="142"/>
    </location>
</feature>
<feature type="signal peptide" evidence="1">
    <location>
        <begin position="1"/>
        <end position="18"/>
    </location>
</feature>
<proteinExistence type="predicted"/>
<evidence type="ECO:0000256" key="1">
    <source>
        <dbReference type="SAM" id="SignalP"/>
    </source>
</evidence>